<name>A0ABV0EI52_9ENTE</name>
<dbReference type="Proteomes" id="UP000664357">
    <property type="component" value="Unassembled WGS sequence"/>
</dbReference>
<evidence type="ECO:0000313" key="2">
    <source>
        <dbReference type="EMBL" id="MEO1768315.1"/>
    </source>
</evidence>
<keyword evidence="3" id="KW-1185">Reference proteome</keyword>
<dbReference type="RefSeq" id="WP_207704183.1">
    <property type="nucleotide sequence ID" value="NZ_JAFREL020000001.1"/>
</dbReference>
<reference evidence="2 3" key="2">
    <citation type="submission" date="2024-02" db="EMBL/GenBank/DDBJ databases">
        <title>The Genome Sequence of Enterococcus sp. DIV0159.</title>
        <authorList>
            <person name="Earl A."/>
            <person name="Manson A."/>
            <person name="Gilmore M."/>
            <person name="Sanders J."/>
            <person name="Shea T."/>
            <person name="Howe W."/>
            <person name="Livny J."/>
            <person name="Cuomo C."/>
            <person name="Neafsey D."/>
            <person name="Birren B."/>
        </authorList>
    </citation>
    <scope>NUCLEOTIDE SEQUENCE [LARGE SCALE GENOMIC DNA]</scope>
    <source>
        <strain evidence="2 3">665A</strain>
    </source>
</reference>
<accession>A0ABV0EI52</accession>
<keyword evidence="1" id="KW-1133">Transmembrane helix</keyword>
<evidence type="ECO:0000313" key="3">
    <source>
        <dbReference type="Proteomes" id="UP000664357"/>
    </source>
</evidence>
<evidence type="ECO:0000256" key="1">
    <source>
        <dbReference type="SAM" id="Phobius"/>
    </source>
</evidence>
<keyword evidence="1" id="KW-0812">Transmembrane</keyword>
<reference evidence="2 3" key="1">
    <citation type="submission" date="2021-03" db="EMBL/GenBank/DDBJ databases">
        <authorList>
            <person name="Gilmore M.S."/>
            <person name="Schwartzman J."/>
            <person name="Van Tyne D."/>
            <person name="Martin M."/>
            <person name="Earl A.M."/>
            <person name="Manson A.L."/>
            <person name="Straub T."/>
            <person name="Salamzade R."/>
            <person name="Saavedra J."/>
            <person name="Lebreton F."/>
            <person name="Prichula J."/>
            <person name="Schaufler K."/>
            <person name="Gaca A."/>
            <person name="Sgardioli B."/>
            <person name="Wagenaar J."/>
            <person name="Strong T."/>
        </authorList>
    </citation>
    <scope>NUCLEOTIDE SEQUENCE [LARGE SCALE GENOMIC DNA]</scope>
    <source>
        <strain evidence="2 3">665A</strain>
    </source>
</reference>
<keyword evidence="1" id="KW-0472">Membrane</keyword>
<feature type="transmembrane region" description="Helical" evidence="1">
    <location>
        <begin position="6"/>
        <end position="24"/>
    </location>
</feature>
<gene>
    <name evidence="2" type="ORF">JZO67_000226</name>
</gene>
<sequence>MPNEVFAFMVWIVALASIFINARFKDRLKRILILVSFFLAIIVSLGVYLVIKGVTK</sequence>
<feature type="transmembrane region" description="Helical" evidence="1">
    <location>
        <begin position="31"/>
        <end position="51"/>
    </location>
</feature>
<proteinExistence type="predicted"/>
<comment type="caution">
    <text evidence="2">The sequence shown here is derived from an EMBL/GenBank/DDBJ whole genome shotgun (WGS) entry which is preliminary data.</text>
</comment>
<dbReference type="EMBL" id="JAFREL020000001">
    <property type="protein sequence ID" value="MEO1768315.1"/>
    <property type="molecule type" value="Genomic_DNA"/>
</dbReference>
<protein>
    <submittedName>
        <fullName evidence="2">Uncharacterized protein</fullName>
    </submittedName>
</protein>
<organism evidence="2 3">
    <name type="scientific">Candidatus Enterococcus ferrettii</name>
    <dbReference type="NCBI Taxonomy" id="2815324"/>
    <lineage>
        <taxon>Bacteria</taxon>
        <taxon>Bacillati</taxon>
        <taxon>Bacillota</taxon>
        <taxon>Bacilli</taxon>
        <taxon>Lactobacillales</taxon>
        <taxon>Enterococcaceae</taxon>
        <taxon>Enterococcus</taxon>
    </lineage>
</organism>